<evidence type="ECO:0000313" key="1">
    <source>
        <dbReference type="EMBL" id="MCP9199986.1"/>
    </source>
</evidence>
<dbReference type="EMBL" id="JANCNS010000002">
    <property type="protein sequence ID" value="MCP9199986.1"/>
    <property type="molecule type" value="Genomic_DNA"/>
</dbReference>
<sequence length="111" mass="13263">MKEKFDVLFLDQAIDFIESLDPKSRKKIIYNIDKAKYVNDPRLFKKLTENIWEFRTKFSGIQYRLFAFWDKSDNKETLVISTHGIVKKVSKVPKAEIDKAEKIRTDYLKEK</sequence>
<evidence type="ECO:0000313" key="2">
    <source>
        <dbReference type="Proteomes" id="UP001155280"/>
    </source>
</evidence>
<dbReference type="AlphaFoldDB" id="A0A9X2I9M5"/>
<keyword evidence="2" id="KW-1185">Reference proteome</keyword>
<comment type="caution">
    <text evidence="1">The sequence shown here is derived from an EMBL/GenBank/DDBJ whole genome shotgun (WGS) entry which is preliminary data.</text>
</comment>
<dbReference type="InterPro" id="IPR035093">
    <property type="entry name" value="RelE/ParE_toxin_dom_sf"/>
</dbReference>
<dbReference type="SUPFAM" id="SSF143011">
    <property type="entry name" value="RelE-like"/>
    <property type="match status" value="1"/>
</dbReference>
<dbReference type="RefSeq" id="WP_241551797.1">
    <property type="nucleotide sequence ID" value="NZ_JANCNS010000002.1"/>
</dbReference>
<protein>
    <submittedName>
        <fullName evidence="1">Type II toxin-antitoxin system RelE/ParE family toxin</fullName>
    </submittedName>
</protein>
<accession>A0A9X2I9M5</accession>
<dbReference type="Proteomes" id="UP001155280">
    <property type="component" value="Unassembled WGS sequence"/>
</dbReference>
<organism evidence="1 2">
    <name type="scientific">Christiangramia oceanisediminis</name>
    <dbReference type="NCBI Taxonomy" id="2920386"/>
    <lineage>
        <taxon>Bacteria</taxon>
        <taxon>Pseudomonadati</taxon>
        <taxon>Bacteroidota</taxon>
        <taxon>Flavobacteriia</taxon>
        <taxon>Flavobacteriales</taxon>
        <taxon>Flavobacteriaceae</taxon>
        <taxon>Christiangramia</taxon>
    </lineage>
</organism>
<dbReference type="Pfam" id="PF05973">
    <property type="entry name" value="Gp49"/>
    <property type="match status" value="1"/>
</dbReference>
<gene>
    <name evidence="1" type="ORF">MKO06_08715</name>
</gene>
<dbReference type="InterPro" id="IPR009241">
    <property type="entry name" value="HigB-like"/>
</dbReference>
<proteinExistence type="predicted"/>
<reference evidence="1" key="1">
    <citation type="submission" date="2022-07" db="EMBL/GenBank/DDBJ databases">
        <title>Gramela sediminis sp. nov., isolated from deep-sea sediment of the Indian Ocean.</title>
        <authorList>
            <person name="Shi H."/>
        </authorList>
    </citation>
    <scope>NUCLEOTIDE SEQUENCE</scope>
    <source>
        <strain evidence="1">GC03-9</strain>
    </source>
</reference>
<name>A0A9X2I9M5_9FLAO</name>